<evidence type="ECO:0000256" key="7">
    <source>
        <dbReference type="ARBA" id="ARBA00023027"/>
    </source>
</evidence>
<keyword evidence="10" id="KW-0539">Nucleus</keyword>
<dbReference type="InterPro" id="IPR036093">
    <property type="entry name" value="NAC_dom_sf"/>
</dbReference>
<dbReference type="Pfam" id="PF01582">
    <property type="entry name" value="TIR"/>
    <property type="match status" value="2"/>
</dbReference>
<feature type="domain" description="TIR" evidence="12">
    <location>
        <begin position="1168"/>
        <end position="1332"/>
    </location>
</feature>
<evidence type="ECO:0000256" key="8">
    <source>
        <dbReference type="ARBA" id="ARBA00023125"/>
    </source>
</evidence>
<dbReference type="PROSITE" id="PS50104">
    <property type="entry name" value="TIR"/>
    <property type="match status" value="2"/>
</dbReference>
<reference evidence="14 15" key="1">
    <citation type="submission" date="2020-02" db="EMBL/GenBank/DDBJ databases">
        <authorList>
            <person name="Ma Q."/>
            <person name="Huang Y."/>
            <person name="Song X."/>
            <person name="Pei D."/>
        </authorList>
    </citation>
    <scope>NUCLEOTIDE SEQUENCE [LARGE SCALE GENOMIC DNA]</scope>
    <source>
        <strain evidence="14">Sxm20200214</strain>
        <tissue evidence="14">Leaf</tissue>
    </source>
</reference>
<dbReference type="InterPro" id="IPR036390">
    <property type="entry name" value="WH_DNA-bd_sf"/>
</dbReference>
<comment type="caution">
    <text evidence="14">The sequence shown here is derived from an EMBL/GenBank/DDBJ whole genome shotgun (WGS) entry which is preliminary data.</text>
</comment>
<keyword evidence="3" id="KW-0677">Repeat</keyword>
<dbReference type="FunFam" id="3.40.50.10140:FF:000007">
    <property type="entry name" value="Disease resistance protein (TIR-NBS-LRR class)"/>
    <property type="match status" value="1"/>
</dbReference>
<dbReference type="GO" id="GO:0003677">
    <property type="term" value="F:DNA binding"/>
    <property type="evidence" value="ECO:0007669"/>
    <property type="project" value="UniProtKB-KW"/>
</dbReference>
<organism evidence="14 15">
    <name type="scientific">Brassica carinata</name>
    <name type="common">Ethiopian mustard</name>
    <name type="synonym">Abyssinian cabbage</name>
    <dbReference type="NCBI Taxonomy" id="52824"/>
    <lineage>
        <taxon>Eukaryota</taxon>
        <taxon>Viridiplantae</taxon>
        <taxon>Streptophyta</taxon>
        <taxon>Embryophyta</taxon>
        <taxon>Tracheophyta</taxon>
        <taxon>Spermatophyta</taxon>
        <taxon>Magnoliopsida</taxon>
        <taxon>eudicotyledons</taxon>
        <taxon>Gunneridae</taxon>
        <taxon>Pentapetalae</taxon>
        <taxon>rosids</taxon>
        <taxon>malvids</taxon>
        <taxon>Brassicales</taxon>
        <taxon>Brassicaceae</taxon>
        <taxon>Brassiceae</taxon>
        <taxon>Brassica</taxon>
    </lineage>
</organism>
<dbReference type="PANTHER" id="PTHR11017:SF442">
    <property type="entry name" value="ADP-RIBOSYL CYCLASE_CYCLIC ADP-RIBOSE HYDROLASE"/>
    <property type="match status" value="1"/>
</dbReference>
<dbReference type="InterPro" id="IPR003593">
    <property type="entry name" value="AAA+_ATPase"/>
</dbReference>
<dbReference type="Gene3D" id="2.170.150.80">
    <property type="entry name" value="NAC domain"/>
    <property type="match status" value="1"/>
</dbReference>
<dbReference type="EC" id="3.2.2.6" evidence="1"/>
<keyword evidence="7" id="KW-0520">NAD</keyword>
<evidence type="ECO:0000313" key="14">
    <source>
        <dbReference type="EMBL" id="KAG2302249.1"/>
    </source>
</evidence>
<evidence type="ECO:0000256" key="3">
    <source>
        <dbReference type="ARBA" id="ARBA00022737"/>
    </source>
</evidence>
<keyword evidence="5" id="KW-0611">Plant defense</keyword>
<evidence type="ECO:0000313" key="15">
    <source>
        <dbReference type="Proteomes" id="UP000886595"/>
    </source>
</evidence>
<name>A0A8X7V4T1_BRACI</name>
<evidence type="ECO:0000256" key="6">
    <source>
        <dbReference type="ARBA" id="ARBA00023015"/>
    </source>
</evidence>
<evidence type="ECO:0000256" key="9">
    <source>
        <dbReference type="ARBA" id="ARBA00023163"/>
    </source>
</evidence>
<evidence type="ECO:0000259" key="12">
    <source>
        <dbReference type="PROSITE" id="PS50104"/>
    </source>
</evidence>
<dbReference type="Gene3D" id="3.80.10.10">
    <property type="entry name" value="Ribonuclease Inhibitor"/>
    <property type="match status" value="4"/>
</dbReference>
<dbReference type="PRINTS" id="PR00364">
    <property type="entry name" value="DISEASERSIST"/>
</dbReference>
<dbReference type="GO" id="GO:0061809">
    <property type="term" value="F:NAD+ nucleosidase activity, cyclic ADP-ribose generating"/>
    <property type="evidence" value="ECO:0007669"/>
    <property type="project" value="UniProtKB-EC"/>
</dbReference>
<dbReference type="GO" id="GO:0007165">
    <property type="term" value="P:signal transduction"/>
    <property type="evidence" value="ECO:0007669"/>
    <property type="project" value="InterPro"/>
</dbReference>
<accession>A0A8X7V4T1</accession>
<evidence type="ECO:0000259" key="13">
    <source>
        <dbReference type="PROSITE" id="PS51005"/>
    </source>
</evidence>
<dbReference type="GO" id="GO:0006952">
    <property type="term" value="P:defense response"/>
    <property type="evidence" value="ECO:0007669"/>
    <property type="project" value="UniProtKB-KW"/>
</dbReference>
<evidence type="ECO:0000256" key="4">
    <source>
        <dbReference type="ARBA" id="ARBA00022801"/>
    </source>
</evidence>
<dbReference type="SMART" id="SM00382">
    <property type="entry name" value="AAA"/>
    <property type="match status" value="2"/>
</dbReference>
<dbReference type="SUPFAM" id="SSF52200">
    <property type="entry name" value="Toll/Interleukin receptor TIR domain"/>
    <property type="match status" value="2"/>
</dbReference>
<evidence type="ECO:0000256" key="10">
    <source>
        <dbReference type="ARBA" id="ARBA00023242"/>
    </source>
</evidence>
<keyword evidence="8" id="KW-0238">DNA-binding</keyword>
<dbReference type="SUPFAM" id="SSF101941">
    <property type="entry name" value="NAC domain"/>
    <property type="match status" value="1"/>
</dbReference>
<dbReference type="InterPro" id="IPR000157">
    <property type="entry name" value="TIR_dom"/>
</dbReference>
<dbReference type="InterPro" id="IPR058192">
    <property type="entry name" value="WHD_ROQ1-like"/>
</dbReference>
<dbReference type="FunFam" id="3.80.10.10:FF:000386">
    <property type="entry name" value="Disease resistance protein RPS4"/>
    <property type="match status" value="1"/>
</dbReference>
<feature type="domain" description="NAC" evidence="13">
    <location>
        <begin position="2139"/>
        <end position="2287"/>
    </location>
</feature>
<dbReference type="SUPFAM" id="SSF52058">
    <property type="entry name" value="L domain-like"/>
    <property type="match status" value="2"/>
</dbReference>
<keyword evidence="9" id="KW-0804">Transcription</keyword>
<dbReference type="Pfam" id="PF02365">
    <property type="entry name" value="NAM"/>
    <property type="match status" value="1"/>
</dbReference>
<dbReference type="EMBL" id="JAAMPC010000007">
    <property type="protein sequence ID" value="KAG2302249.1"/>
    <property type="molecule type" value="Genomic_DNA"/>
</dbReference>
<comment type="catalytic activity">
    <reaction evidence="11">
        <text>NAD(+) + H2O = ADP-D-ribose + nicotinamide + H(+)</text>
        <dbReference type="Rhea" id="RHEA:16301"/>
        <dbReference type="ChEBI" id="CHEBI:15377"/>
        <dbReference type="ChEBI" id="CHEBI:15378"/>
        <dbReference type="ChEBI" id="CHEBI:17154"/>
        <dbReference type="ChEBI" id="CHEBI:57540"/>
        <dbReference type="ChEBI" id="CHEBI:57967"/>
        <dbReference type="EC" id="3.2.2.6"/>
    </reaction>
    <physiologicalReaction direction="left-to-right" evidence="11">
        <dbReference type="Rhea" id="RHEA:16302"/>
    </physiologicalReaction>
</comment>
<keyword evidence="4" id="KW-0378">Hydrolase</keyword>
<keyword evidence="6" id="KW-0805">Transcription regulation</keyword>
<dbReference type="InterPro" id="IPR032675">
    <property type="entry name" value="LRR_dom_sf"/>
</dbReference>
<dbReference type="PANTHER" id="PTHR11017">
    <property type="entry name" value="LEUCINE-RICH REPEAT-CONTAINING PROTEIN"/>
    <property type="match status" value="1"/>
</dbReference>
<dbReference type="Proteomes" id="UP000886595">
    <property type="component" value="Unassembled WGS sequence"/>
</dbReference>
<gene>
    <name evidence="14" type="ORF">Bca52824_030900</name>
</gene>
<dbReference type="Gene3D" id="3.40.50.10140">
    <property type="entry name" value="Toll/interleukin-1 receptor homology (TIR) domain"/>
    <property type="match status" value="2"/>
</dbReference>
<dbReference type="SUPFAM" id="SSF46785">
    <property type="entry name" value="Winged helix' DNA-binding domain"/>
    <property type="match status" value="2"/>
</dbReference>
<dbReference type="InterPro" id="IPR011713">
    <property type="entry name" value="Leu-rich_rpt_3"/>
</dbReference>
<dbReference type="PROSITE" id="PS51005">
    <property type="entry name" value="NAC"/>
    <property type="match status" value="1"/>
</dbReference>
<dbReference type="InterPro" id="IPR045344">
    <property type="entry name" value="C-JID"/>
</dbReference>
<keyword evidence="2" id="KW-0433">Leucine-rich repeat</keyword>
<evidence type="ECO:0000256" key="2">
    <source>
        <dbReference type="ARBA" id="ARBA00022614"/>
    </source>
</evidence>
<dbReference type="OrthoDB" id="1066808at2759"/>
<dbReference type="Gene3D" id="3.40.50.300">
    <property type="entry name" value="P-loop containing nucleotide triphosphate hydrolases"/>
    <property type="match status" value="2"/>
</dbReference>
<dbReference type="Pfam" id="PF20160">
    <property type="entry name" value="C-JID"/>
    <property type="match status" value="1"/>
</dbReference>
<dbReference type="InterPro" id="IPR035897">
    <property type="entry name" value="Toll_tir_struct_dom_sf"/>
</dbReference>
<feature type="domain" description="TIR" evidence="12">
    <location>
        <begin position="5"/>
        <end position="140"/>
    </location>
</feature>
<proteinExistence type="predicted"/>
<dbReference type="InterPro" id="IPR002182">
    <property type="entry name" value="NB-ARC"/>
</dbReference>
<dbReference type="InterPro" id="IPR027417">
    <property type="entry name" value="P-loop_NTPase"/>
</dbReference>
<protein>
    <recommendedName>
        <fullName evidence="1">ADP-ribosyl cyclase/cyclic ADP-ribose hydrolase</fullName>
        <ecNumber evidence="1">3.2.2.6</ecNumber>
    </recommendedName>
</protein>
<evidence type="ECO:0000256" key="5">
    <source>
        <dbReference type="ARBA" id="ARBA00022821"/>
    </source>
</evidence>
<dbReference type="FunFam" id="1.10.8.430:FF:000002">
    <property type="entry name" value="Disease resistance protein (TIR-NBS-LRR class)"/>
    <property type="match status" value="1"/>
</dbReference>
<dbReference type="Pfam" id="PF00931">
    <property type="entry name" value="NB-ARC"/>
    <property type="match status" value="2"/>
</dbReference>
<dbReference type="FunFam" id="3.80.10.10:FF:001535">
    <property type="entry name" value="Disease resistance protein RRS1B"/>
    <property type="match status" value="1"/>
</dbReference>
<dbReference type="InterPro" id="IPR042197">
    <property type="entry name" value="Apaf_helical"/>
</dbReference>
<sequence length="2408" mass="272426">MTHRNNAEQIVYISCVDEVRYSFVSHLSDALRRNGISSVFVDSGDLISDEAQEKVERAKVSVVVLPANHQVCLEKLEKVLNCQRNKEQVVIPVLYGDSELHGEWLSAMNLRGLSPVFQSRNECSDSKLVEKIVRNVNEKLFYMGRIGMYWKLREIENMVNKQPLGIRCVGIWGMPGIGKTELAKAVFDQVSGGFDACCFIEDYDKAFHENRLFRILVEQLMKDQPGNSGTITKRRLRRDKLINKRVLVVLDDVRNPLVAESFLEEFEWFGPESLIIITSRDKQVFRLCRINQIYEVQGLNEKEALQLFMLCASLNEMGEQSLHEDEVVMEVVKYANGNPLALSVYGGELKGKETPKDMETAFLELKERPPGKLVDAIERTYDTLNDSEKNIFLDIACFFHGENVDYVMQLLEGCGFSPLVGIDSLIEKCLVAITENRVRMCNFTQDVGRYIITKGATVQIEKRSRLWEPQSIKDLLEDNEDTENGEPNATVKFAQDTEELEGIFLDTSNLSFDIKPAAFENMFNLRLLKIYCSNPETHPVISVPRGFLHSLPDELRLLHWENYPLQSFPQKFDPRNLVEINMPYSQLKKLWGGTKNLEMLKTIKLCHSRQLVDIDDIVKAPSLERIYLQGCTKLQTFPPSGQLLHLRVVNLSGCTEIKNFPEVPPNIEKLHLQGTSIRNLPLSVVKPNGGELVNLLAELSGLSDALKLERLSSLEKSSSSSTDVGKLSCLELKDCSRLKCLPNMFDLEFLKVLDLSGCSELETIQGFPRNLKELYLTGTAVREVSQLPQSLELLNAYGCASLESIRLDATQLPMHYSFSNCFKLSPQVVNQFLVKALANAKHMPRENPQEFDKDLAFSFCAPSLANQDSTLDLQPGSSVMIWLTPSWKSTLVGFVMQVEVAFSKDYYPATGFGIKCICRWKNKEGRSHRIEKYLHCWSPGKAVIKDHMLVFCDVKMRPTTDEGNDPYILADLVVFEFYPVDNQSIRLDYSFTVERCGVYAITAATGNTSLESISPVLSLDPVELSDDETEEALGASYDPTGNASLENISSALTFDSMDISCNASEELMRASYDDLQEIDRALLRYVAYLFNDEDIHLVEVETLVACFDLNVSSRLKVLAKRHLLRVSSNGVILMLPKGKEILDRLSIGCSEDWTRDSEKVFLASSRYWKYDVFLSFSGQDVRKSFLSHLLKEFIRKGITMFIDNEIFRRQAINPEVLQAIRESSVLIVVFSRDYASSSWLLSELGEIAKSREELSQIVIPFFYYVDPGHVKTQTGDFGRQFEQTCKKQTEDEKQRWCQALINIANIPGISSKNRANEADMTETIANDVSSKLNIAKSEGFGEFLRSENHVFKMNILLSLESEEVRMVGIWGPSGIGKTDIARALYSRLAHRFQRTIFVDMSFVHRRPDYYGAKVDLQTQFLSEVVGRKYFKVGLGHLCMVREMLKEQRVLIILDDAEDQVRLLDALVGQTEWFGSGSRIIVIAQDIGLLKSYGIDDIYKVDLPSQKEALQMFCQSAFRQNYPPDGFKELVVEVAGTVGNLPLGLKVLGSYLRGREITEWVDILTQIKDSLDGKMEMILRVAYDSLSDHDDKIIYLHIACLFNYDTVEYVTWFLSDSHSGVVCRLRSLAEKSFIHITENGNITMHHLQQNLGREIVRNESIYSPGKRQFLVDSEDILDVFQDNTGTESVLGISLDISELDRELSISARGFNGMTNLLFLKFYTNLGKKEVKKEVNVHLPHGLDYLCPKLRLLHWEAFPMRCMPSHFFPENLVVLVMEASKLEKLWNEAQPLRSLKCMSLRCSLNLREIPDLSYATSLEKLDLRGCSSLTELPSSIWNLHKMKDLDMGYCTHLVILPTNINLESLSYLNLSGCSRLTDFPEISRSISDLYLDGTAIEEVPWWIENISGLSHLSMNGCNKLNKISPNISKLKFLVEVDFSNCESLTEDSWQNHSKEISTSLTTVNMSGNSFQRLPDTWTSIQPEDLIFHSCRNLVSLPELPTSLFRLTANNCESLESLYGSHSFRYPLAAFQFINCFKLNQHARELILQSDCAYAILPGEELPLHFTRRAAGSVLTISLPRSSLSKRFPSFKACIMIESRSGSFHFGVVWPFKGGNDKIYYSCSTNTPSTISHLIVFHCEFSPDKVDDSPAELNYSDVQFEFDCFDHKKEMIKIKECGIQLLEVSPSADESALSKIYSNDRVWYFFYPNESTKQRRRRSTPTGFWKPTGQDRTIQDKGGKGYVIGILKTLVYHEGKSPHGVWTPWVMHEYHITCLPPSQRTYVICKIIYKGEDFRSGGSEVGIIPSGGNEVGNVSTGGNEVGNFSSAGSVVGNFPSCGNISSDLCHSSVSDLNSTRATTVTELDKHQQCLPSVQRLVDDTVRAANFAKMYKLLQNLPSVEIQGKLNSNAAP</sequence>
<dbReference type="SMART" id="SM00255">
    <property type="entry name" value="TIR"/>
    <property type="match status" value="1"/>
</dbReference>
<dbReference type="SUPFAM" id="SSF52540">
    <property type="entry name" value="P-loop containing nucleoside triphosphate hydrolases"/>
    <property type="match status" value="2"/>
</dbReference>
<keyword evidence="15" id="KW-1185">Reference proteome</keyword>
<dbReference type="Pfam" id="PF07725">
    <property type="entry name" value="LRR_3"/>
    <property type="match status" value="1"/>
</dbReference>
<dbReference type="InterPro" id="IPR003441">
    <property type="entry name" value="NAC-dom"/>
</dbReference>
<dbReference type="Gene3D" id="1.10.8.430">
    <property type="entry name" value="Helical domain of apoptotic protease-activating factors"/>
    <property type="match status" value="2"/>
</dbReference>
<dbReference type="GO" id="GO:0006355">
    <property type="term" value="P:regulation of DNA-templated transcription"/>
    <property type="evidence" value="ECO:0007669"/>
    <property type="project" value="InterPro"/>
</dbReference>
<dbReference type="Pfam" id="PF23282">
    <property type="entry name" value="WHD_ROQ1"/>
    <property type="match status" value="2"/>
</dbReference>
<dbReference type="GO" id="GO:0043531">
    <property type="term" value="F:ADP binding"/>
    <property type="evidence" value="ECO:0007669"/>
    <property type="project" value="InterPro"/>
</dbReference>
<evidence type="ECO:0000256" key="11">
    <source>
        <dbReference type="ARBA" id="ARBA00047304"/>
    </source>
</evidence>
<dbReference type="InterPro" id="IPR044974">
    <property type="entry name" value="Disease_R_plants"/>
</dbReference>
<evidence type="ECO:0000256" key="1">
    <source>
        <dbReference type="ARBA" id="ARBA00011982"/>
    </source>
</evidence>